<name>A0A034WV58_BACDO</name>
<evidence type="ECO:0000313" key="2">
    <source>
        <dbReference type="EMBL" id="JAC57658.1"/>
    </source>
</evidence>
<reference evidence="2" key="1">
    <citation type="journal article" date="2014" name="BMC Genomics">
        <title>Characterizing the developmental transcriptome of the oriental fruit fly, Bactrocera dorsalis (Diptera: Tephritidae) through comparative genomic analysis with Drosophila melanogaster utilizing modENCODE datasets.</title>
        <authorList>
            <person name="Geib S.M."/>
            <person name="Calla B."/>
            <person name="Hall B."/>
            <person name="Hou S."/>
            <person name="Manoukis N.C."/>
        </authorList>
    </citation>
    <scope>NUCLEOTIDE SEQUENCE</scope>
    <source>
        <strain evidence="2">Punador</strain>
    </source>
</reference>
<dbReference type="InterPro" id="IPR010562">
    <property type="entry name" value="Haemolymph_juvenile_hormone-bd"/>
</dbReference>
<dbReference type="PANTHER" id="PTHR20993:SF0">
    <property type="entry name" value="GH07914P"/>
    <property type="match status" value="1"/>
</dbReference>
<dbReference type="SMART" id="SM00700">
    <property type="entry name" value="JHBP"/>
    <property type="match status" value="1"/>
</dbReference>
<dbReference type="PANTHER" id="PTHR20993">
    <property type="entry name" value="GH07914P"/>
    <property type="match status" value="1"/>
</dbReference>
<dbReference type="Gene3D" id="3.15.10.30">
    <property type="entry name" value="Haemolymph juvenile hormone binding protein"/>
    <property type="match status" value="1"/>
</dbReference>
<dbReference type="KEGG" id="bdr:105232273"/>
<organism evidence="2">
    <name type="scientific">Bactrocera dorsalis</name>
    <name type="common">Oriental fruit fly</name>
    <name type="synonym">Dacus dorsalis</name>
    <dbReference type="NCBI Taxonomy" id="27457"/>
    <lineage>
        <taxon>Eukaryota</taxon>
        <taxon>Metazoa</taxon>
        <taxon>Ecdysozoa</taxon>
        <taxon>Arthropoda</taxon>
        <taxon>Hexapoda</taxon>
        <taxon>Insecta</taxon>
        <taxon>Pterygota</taxon>
        <taxon>Neoptera</taxon>
        <taxon>Endopterygota</taxon>
        <taxon>Diptera</taxon>
        <taxon>Brachycera</taxon>
        <taxon>Muscomorpha</taxon>
        <taxon>Tephritoidea</taxon>
        <taxon>Tephritidae</taxon>
        <taxon>Bactrocera</taxon>
        <taxon>Bactrocera</taxon>
    </lineage>
</organism>
<dbReference type="AlphaFoldDB" id="A0A034WV58"/>
<feature type="signal peptide" evidence="1">
    <location>
        <begin position="1"/>
        <end position="15"/>
    </location>
</feature>
<feature type="chain" id="PRO_5044538609" description="Circadian clock-controlled protein" evidence="1">
    <location>
        <begin position="16"/>
        <end position="295"/>
    </location>
</feature>
<dbReference type="RefSeq" id="XP_011212215.2">
    <property type="nucleotide sequence ID" value="XM_011213913.4"/>
</dbReference>
<evidence type="ECO:0008006" key="3">
    <source>
        <dbReference type="Google" id="ProtNLM"/>
    </source>
</evidence>
<dbReference type="InterPro" id="IPR038606">
    <property type="entry name" value="To_sf"/>
</dbReference>
<sequence length="295" mass="32924">MKYFLVLALAAVAFAATIKSPDFGLSPFTEDSEIEVVYENEDGTQEIAPSFILSWQARRMIRRLQKQMPCGFPQYGIPPLAPLKKSEVDVHYESGIVETFDQLTRFRVDGLDDFNINRFKLNIILSKVTFDITFKNIRASAPHYTTNTILDALRQLGLSVQYEGDGSLDFGLKNLRVAGTLKYKIPILWGSTKITSLRATITLESANSEITGIFGESKWNKLLNDKLASFIESGINDNQQLISDSIENTVVPRVNQMLKGNDFWTLLDSILSSDSGASEDDPIVTNCVAPEDPWA</sequence>
<keyword evidence="1" id="KW-0732">Signal</keyword>
<dbReference type="EMBL" id="GAKP01001294">
    <property type="protein sequence ID" value="JAC57658.1"/>
    <property type="molecule type" value="Transcribed_RNA"/>
</dbReference>
<dbReference type="OrthoDB" id="6380971at2759"/>
<accession>A0A034WV58</accession>
<protein>
    <recommendedName>
        <fullName evidence="3">Circadian clock-controlled protein</fullName>
    </recommendedName>
</protein>
<proteinExistence type="predicted"/>
<dbReference type="GeneID" id="105232273"/>
<dbReference type="Pfam" id="PF06585">
    <property type="entry name" value="JHBP"/>
    <property type="match status" value="1"/>
</dbReference>
<evidence type="ECO:0000256" key="1">
    <source>
        <dbReference type="SAM" id="SignalP"/>
    </source>
</evidence>